<evidence type="ECO:0000313" key="3">
    <source>
        <dbReference type="EMBL" id="AEF03019.1"/>
    </source>
</evidence>
<dbReference type="EMBL" id="CP002339">
    <property type="protein sequence ID" value="AEF03019.1"/>
    <property type="molecule type" value="Genomic_DNA"/>
</dbReference>
<name>F5Z7H6_ALTNA</name>
<dbReference type="Proteomes" id="UP000000683">
    <property type="component" value="Chromosome"/>
</dbReference>
<dbReference type="SUPFAM" id="SSF56349">
    <property type="entry name" value="DNA breaking-rejoining enzymes"/>
    <property type="match status" value="1"/>
</dbReference>
<dbReference type="GO" id="GO:0015074">
    <property type="term" value="P:DNA integration"/>
    <property type="evidence" value="ECO:0007669"/>
    <property type="project" value="InterPro"/>
</dbReference>
<dbReference type="eggNOG" id="COG0582">
    <property type="taxonomic scope" value="Bacteria"/>
</dbReference>
<dbReference type="KEGG" id="alt:ambt_07455"/>
<dbReference type="InterPro" id="IPR013762">
    <property type="entry name" value="Integrase-like_cat_sf"/>
</dbReference>
<evidence type="ECO:0000313" key="4">
    <source>
        <dbReference type="Proteomes" id="UP000000683"/>
    </source>
</evidence>
<dbReference type="RefSeq" id="WP_013783959.1">
    <property type="nucleotide sequence ID" value="NC_015554.1"/>
</dbReference>
<evidence type="ECO:0000256" key="2">
    <source>
        <dbReference type="SAM" id="Phobius"/>
    </source>
</evidence>
<keyword evidence="2" id="KW-1133">Transmembrane helix</keyword>
<dbReference type="GO" id="GO:0006310">
    <property type="term" value="P:DNA recombination"/>
    <property type="evidence" value="ECO:0007669"/>
    <property type="project" value="UniProtKB-KW"/>
</dbReference>
<proteinExistence type="predicted"/>
<dbReference type="OrthoDB" id="8914001at2"/>
<keyword evidence="1" id="KW-0233">DNA recombination</keyword>
<evidence type="ECO:0008006" key="5">
    <source>
        <dbReference type="Google" id="ProtNLM"/>
    </source>
</evidence>
<dbReference type="Gene3D" id="1.10.443.10">
    <property type="entry name" value="Intergrase catalytic core"/>
    <property type="match status" value="1"/>
</dbReference>
<dbReference type="GO" id="GO:0003677">
    <property type="term" value="F:DNA binding"/>
    <property type="evidence" value="ECO:0007669"/>
    <property type="project" value="InterPro"/>
</dbReference>
<gene>
    <name evidence="3" type="ordered locus">ambt_07455</name>
</gene>
<organism evidence="3 4">
    <name type="scientific">Alteromonas naphthalenivorans</name>
    <dbReference type="NCBI Taxonomy" id="715451"/>
    <lineage>
        <taxon>Bacteria</taxon>
        <taxon>Pseudomonadati</taxon>
        <taxon>Pseudomonadota</taxon>
        <taxon>Gammaproteobacteria</taxon>
        <taxon>Alteromonadales</taxon>
        <taxon>Alteromonadaceae</taxon>
        <taxon>Alteromonas/Salinimonas group</taxon>
        <taxon>Alteromonas</taxon>
    </lineage>
</organism>
<dbReference type="InterPro" id="IPR011010">
    <property type="entry name" value="DNA_brk_join_enz"/>
</dbReference>
<protein>
    <recommendedName>
        <fullName evidence="5">Phage integrase family protein</fullName>
    </recommendedName>
</protein>
<keyword evidence="4" id="KW-1185">Reference proteome</keyword>
<sequence length="598" mass="68839">MSENANLKDDDFVDFSKLVDSAEKFEYEMPRWLLNDNVYDQEWLASKVAVDIDYYRKNKNKALKINFKRKISDVEYLTDAINEPLLKDIMHSLLYLDARGKITRPLRAKSILVAITDLIKHVNEVRQKDSKLLVRGLDQIKLDELKGFIMDYNTQPHVFAAALKIIDLNSSSSSKIDWIKIKNELNLTTRSLLSLQHSLKKYYKSNPFENDDSAYKEDHSVTKKWNAPTRVREFQSANTIDFDIDTDLWPSEKTISNIISLLEAVYTARASQKYKFVHSPAALFSNGGTLFDSMKPSIKTPVMPTFSYLHSISTSLKFARKYGYAIRQHLSELAKNELQKVDNSDVYCSSSSLQEEVFKETALPVVLKELNITSWCDDNLVCFSQFRQEMSMAVALRLYVASIYILVAGFVASRVTSMRSLKRNCFVQSPIDGHFDLILRIPKTSERIELENVHRPIPDLIFDYGLEFALLNNVLEERRGFIVDETEQFLFGGFLSHTSFKAHGTEFAQSRVGPLSNDYINGCLDLFADWSSSPLINGKRWYPRSHQYRRTFAVLYFNMTDNTGLEELSWFLGHADLEQTFHYAEVSPSSEWIDCVIP</sequence>
<feature type="transmembrane region" description="Helical" evidence="2">
    <location>
        <begin position="390"/>
        <end position="413"/>
    </location>
</feature>
<dbReference type="AlphaFoldDB" id="F5Z7H6"/>
<keyword evidence="2" id="KW-0812">Transmembrane</keyword>
<evidence type="ECO:0000256" key="1">
    <source>
        <dbReference type="ARBA" id="ARBA00023172"/>
    </source>
</evidence>
<reference evidence="3 4" key="1">
    <citation type="journal article" date="2011" name="J. Bacteriol.">
        <title>Complete genome sequence of the polycyclic aromatic hydrocarbon-degrading bacterium Alteromonas sp. strain SN2.</title>
        <authorList>
            <person name="Jin H.M."/>
            <person name="Jeong H."/>
            <person name="Moon E.J."/>
            <person name="Math R.K."/>
            <person name="Lee K."/>
            <person name="Kim H.J."/>
            <person name="Jeon C.O."/>
            <person name="Oh T.K."/>
            <person name="Kim J.F."/>
        </authorList>
    </citation>
    <scope>NUCLEOTIDE SEQUENCE [LARGE SCALE GENOMIC DNA]</scope>
    <source>
        <strain evidence="4">JCM 17741 / KACC 18427 / KCTC 11700BP / SN2</strain>
    </source>
</reference>
<keyword evidence="2" id="KW-0472">Membrane</keyword>
<dbReference type="HOGENOM" id="CLU_414280_0_0_6"/>
<accession>F5Z7H6</accession>